<organism evidence="1 2">
    <name type="scientific">Sipha flava</name>
    <name type="common">yellow sugarcane aphid</name>
    <dbReference type="NCBI Taxonomy" id="143950"/>
    <lineage>
        <taxon>Eukaryota</taxon>
        <taxon>Metazoa</taxon>
        <taxon>Ecdysozoa</taxon>
        <taxon>Arthropoda</taxon>
        <taxon>Hexapoda</taxon>
        <taxon>Insecta</taxon>
        <taxon>Pterygota</taxon>
        <taxon>Neoptera</taxon>
        <taxon>Paraneoptera</taxon>
        <taxon>Hemiptera</taxon>
        <taxon>Sternorrhyncha</taxon>
        <taxon>Aphidomorpha</taxon>
        <taxon>Aphidoidea</taxon>
        <taxon>Aphididae</taxon>
        <taxon>Sipha</taxon>
    </lineage>
</organism>
<sequence length="191" mass="22194">MFIPLNISENQNIILNIKKYEVLPYLQLYFRSLILHNFYDVESIKQSKSVGYKFPHLSTFTRVLDRPKIPSCFTFTRELMVDIEYETVVGEKDKPMIIVEGTKFHQQKSLANTVVKWIWSTHKTLCLKKPDADSCMEVEYSNVDNQDPEKPNLPAVLSFDKTMSLTKPEPKSCMELECLVNNGNFKCIKCK</sequence>
<gene>
    <name evidence="2" type="primary">LOC112682360</name>
</gene>
<name>A0A8B8FDQ9_9HEMI</name>
<evidence type="ECO:0000313" key="1">
    <source>
        <dbReference type="Proteomes" id="UP000694846"/>
    </source>
</evidence>
<keyword evidence="1" id="KW-1185">Reference proteome</keyword>
<reference evidence="2" key="1">
    <citation type="submission" date="2025-08" db="UniProtKB">
        <authorList>
            <consortium name="RefSeq"/>
        </authorList>
    </citation>
    <scope>IDENTIFICATION</scope>
    <source>
        <tissue evidence="2">Whole body</tissue>
    </source>
</reference>
<dbReference type="RefSeq" id="XP_025408721.1">
    <property type="nucleotide sequence ID" value="XM_025552936.1"/>
</dbReference>
<proteinExistence type="predicted"/>
<accession>A0A8B8FDQ9</accession>
<protein>
    <submittedName>
        <fullName evidence="2">Uncharacterized protein LOC112682360 isoform X1</fullName>
    </submittedName>
</protein>
<dbReference type="GeneID" id="112682360"/>
<dbReference type="AlphaFoldDB" id="A0A8B8FDQ9"/>
<dbReference type="Proteomes" id="UP000694846">
    <property type="component" value="Unplaced"/>
</dbReference>
<evidence type="ECO:0000313" key="2">
    <source>
        <dbReference type="RefSeq" id="XP_025408721.1"/>
    </source>
</evidence>